<gene>
    <name evidence="10" type="ORF">H0E84_03360</name>
</gene>
<evidence type="ECO:0000256" key="3">
    <source>
        <dbReference type="ARBA" id="ARBA00004856"/>
    </source>
</evidence>
<keyword evidence="11" id="KW-1185">Reference proteome</keyword>
<feature type="transmembrane region" description="Helical" evidence="8">
    <location>
        <begin position="6"/>
        <end position="24"/>
    </location>
</feature>
<reference evidence="10 11" key="1">
    <citation type="submission" date="2020-07" db="EMBL/GenBank/DDBJ databases">
        <title>Luteimonas sp. SJ-92.</title>
        <authorList>
            <person name="Huang X.-X."/>
            <person name="Xu L."/>
            <person name="Sun J.-Q."/>
        </authorList>
    </citation>
    <scope>NUCLEOTIDE SEQUENCE [LARGE SCALE GENOMIC DNA]</scope>
    <source>
        <strain evidence="10 11">SJ-92</strain>
    </source>
</reference>
<comment type="pathway">
    <text evidence="3">One-carbon metabolism; methylamine degradation.</text>
</comment>
<comment type="caution">
    <text evidence="10">The sequence shown here is derived from an EMBL/GenBank/DDBJ whole genome shotgun (WGS) entry which is preliminary data.</text>
</comment>
<feature type="domain" description="Methylamine utilisation protein MauE" evidence="9">
    <location>
        <begin position="5"/>
        <end position="133"/>
    </location>
</feature>
<evidence type="ECO:0000313" key="10">
    <source>
        <dbReference type="EMBL" id="NZA25409.1"/>
    </source>
</evidence>
<evidence type="ECO:0000256" key="5">
    <source>
        <dbReference type="ARBA" id="ARBA00022692"/>
    </source>
</evidence>
<dbReference type="AlphaFoldDB" id="A0A853J9Q6"/>
<evidence type="ECO:0000313" key="11">
    <source>
        <dbReference type="Proteomes" id="UP000578091"/>
    </source>
</evidence>
<dbReference type="GO" id="GO:0016020">
    <property type="term" value="C:membrane"/>
    <property type="evidence" value="ECO:0007669"/>
    <property type="project" value="UniProtKB-SubCell"/>
</dbReference>
<dbReference type="RefSeq" id="WP_180677207.1">
    <property type="nucleotide sequence ID" value="NZ_JACCKA010000024.1"/>
</dbReference>
<dbReference type="Proteomes" id="UP000578091">
    <property type="component" value="Unassembled WGS sequence"/>
</dbReference>
<keyword evidence="5 8" id="KW-0812">Transmembrane</keyword>
<evidence type="ECO:0000259" key="9">
    <source>
        <dbReference type="Pfam" id="PF07291"/>
    </source>
</evidence>
<comment type="subcellular location">
    <subcellularLocation>
        <location evidence="2">Membrane</location>
        <topology evidence="2">Multi-pass membrane protein</topology>
    </subcellularLocation>
</comment>
<name>A0A853J9Q6_9GAMM</name>
<protein>
    <recommendedName>
        <fullName evidence="4">Methylamine utilization protein MauE</fullName>
    </recommendedName>
</protein>
<feature type="transmembrane region" description="Helical" evidence="8">
    <location>
        <begin position="117"/>
        <end position="135"/>
    </location>
</feature>
<keyword evidence="6 8" id="KW-1133">Transmembrane helix</keyword>
<dbReference type="UniPathway" id="UPA00895"/>
<dbReference type="InterPro" id="IPR009908">
    <property type="entry name" value="Methylamine_util_MauE"/>
</dbReference>
<feature type="transmembrane region" description="Helical" evidence="8">
    <location>
        <begin position="147"/>
        <end position="171"/>
    </location>
</feature>
<evidence type="ECO:0000256" key="4">
    <source>
        <dbReference type="ARBA" id="ARBA00019078"/>
    </source>
</evidence>
<dbReference type="EMBL" id="JACCKA010000024">
    <property type="protein sequence ID" value="NZA25409.1"/>
    <property type="molecule type" value="Genomic_DNA"/>
</dbReference>
<evidence type="ECO:0000256" key="7">
    <source>
        <dbReference type="ARBA" id="ARBA00023136"/>
    </source>
</evidence>
<keyword evidence="7 8" id="KW-0472">Membrane</keyword>
<organism evidence="10 11">
    <name type="scientific">Luteimonas salinisoli</name>
    <dbReference type="NCBI Taxonomy" id="2752307"/>
    <lineage>
        <taxon>Bacteria</taxon>
        <taxon>Pseudomonadati</taxon>
        <taxon>Pseudomonadota</taxon>
        <taxon>Gammaproteobacteria</taxon>
        <taxon>Lysobacterales</taxon>
        <taxon>Lysobacteraceae</taxon>
        <taxon>Luteimonas</taxon>
    </lineage>
</organism>
<evidence type="ECO:0000256" key="2">
    <source>
        <dbReference type="ARBA" id="ARBA00004141"/>
    </source>
</evidence>
<dbReference type="GO" id="GO:0030416">
    <property type="term" value="P:methylamine metabolic process"/>
    <property type="evidence" value="ECO:0007669"/>
    <property type="project" value="InterPro"/>
</dbReference>
<sequence length="175" mass="18643">MTFAAYLSEVFRFFAAFFLLLAGLGKIRFYKDFRGNLSESFGLSAGLSAAIAPLTIIAEVLVALTILVSNRSAYPGMVSALIMLCIFTGLISFKFLKDGAVKCSCFGEAARPVSGYDLARNLALIACIFFYLFAADESAGLSLETGLLVAALSLIPTVIAVEFHEIATLVADGLE</sequence>
<feature type="transmembrane region" description="Helical" evidence="8">
    <location>
        <begin position="74"/>
        <end position="96"/>
    </location>
</feature>
<proteinExistence type="predicted"/>
<comment type="function">
    <text evidence="1">May be specifically involved in the processing, transport, and/or maturation of the MADH beta-subunit.</text>
</comment>
<feature type="transmembrane region" description="Helical" evidence="8">
    <location>
        <begin position="45"/>
        <end position="68"/>
    </location>
</feature>
<evidence type="ECO:0000256" key="8">
    <source>
        <dbReference type="SAM" id="Phobius"/>
    </source>
</evidence>
<accession>A0A853J9Q6</accession>
<evidence type="ECO:0000256" key="6">
    <source>
        <dbReference type="ARBA" id="ARBA00022989"/>
    </source>
</evidence>
<dbReference type="Pfam" id="PF07291">
    <property type="entry name" value="MauE"/>
    <property type="match status" value="1"/>
</dbReference>
<evidence type="ECO:0000256" key="1">
    <source>
        <dbReference type="ARBA" id="ARBA00003475"/>
    </source>
</evidence>